<dbReference type="InterPro" id="IPR058625">
    <property type="entry name" value="MdtA-like_BSH"/>
</dbReference>
<dbReference type="PANTHER" id="PTHR30158">
    <property type="entry name" value="ACRA/E-RELATED COMPONENT OF DRUG EFFLUX TRANSPORTER"/>
    <property type="match status" value="1"/>
</dbReference>
<dbReference type="Gene3D" id="2.40.30.170">
    <property type="match status" value="1"/>
</dbReference>
<dbReference type="Gene3D" id="2.40.50.100">
    <property type="match status" value="1"/>
</dbReference>
<evidence type="ECO:0000256" key="2">
    <source>
        <dbReference type="ARBA" id="ARBA00009477"/>
    </source>
</evidence>
<feature type="domain" description="Multidrug resistance protein MdtA-like C-terminal permuted SH3" evidence="8">
    <location>
        <begin position="326"/>
        <end position="385"/>
    </location>
</feature>
<dbReference type="Pfam" id="PF25967">
    <property type="entry name" value="RND-MFP_C"/>
    <property type="match status" value="1"/>
</dbReference>
<comment type="similarity">
    <text evidence="2">Belongs to the membrane fusion protein (MFP) (TC 8.A.1) family.</text>
</comment>
<dbReference type="InterPro" id="IPR058627">
    <property type="entry name" value="MdtA-like_C"/>
</dbReference>
<name>A0ABV6SEY1_9SPHN</name>
<dbReference type="Proteomes" id="UP001589858">
    <property type="component" value="Unassembled WGS sequence"/>
</dbReference>
<feature type="domain" description="Multidrug resistance protein MdtA-like barrel-sandwich hybrid" evidence="6">
    <location>
        <begin position="88"/>
        <end position="223"/>
    </location>
</feature>
<dbReference type="Gene3D" id="2.40.420.20">
    <property type="match status" value="1"/>
</dbReference>
<keyword evidence="3" id="KW-0175">Coiled coil</keyword>
<dbReference type="Gene3D" id="1.10.287.470">
    <property type="entry name" value="Helix hairpin bin"/>
    <property type="match status" value="1"/>
</dbReference>
<evidence type="ECO:0000259" key="6">
    <source>
        <dbReference type="Pfam" id="PF25917"/>
    </source>
</evidence>
<dbReference type="Pfam" id="PF25876">
    <property type="entry name" value="HH_MFP_RND"/>
    <property type="match status" value="1"/>
</dbReference>
<feature type="domain" description="Multidrug resistance protein MdtA-like alpha-helical hairpin" evidence="5">
    <location>
        <begin position="128"/>
        <end position="195"/>
    </location>
</feature>
<evidence type="ECO:0000256" key="1">
    <source>
        <dbReference type="ARBA" id="ARBA00004196"/>
    </source>
</evidence>
<evidence type="ECO:0000313" key="10">
    <source>
        <dbReference type="Proteomes" id="UP001589858"/>
    </source>
</evidence>
<protein>
    <submittedName>
        <fullName evidence="9">Efflux RND transporter periplasmic adaptor subunit</fullName>
    </submittedName>
</protein>
<feature type="domain" description="Multidrug resistance protein MdtA-like beta-barrel" evidence="7">
    <location>
        <begin position="237"/>
        <end position="321"/>
    </location>
</feature>
<organism evidence="9 10">
    <name type="scientific">Novosphingobium clariflavum</name>
    <dbReference type="NCBI Taxonomy" id="2029884"/>
    <lineage>
        <taxon>Bacteria</taxon>
        <taxon>Pseudomonadati</taxon>
        <taxon>Pseudomonadota</taxon>
        <taxon>Alphaproteobacteria</taxon>
        <taxon>Sphingomonadales</taxon>
        <taxon>Sphingomonadaceae</taxon>
        <taxon>Novosphingobium</taxon>
    </lineage>
</organism>
<sequence length="427" mass="44784">MNAPVKLEETATVSAPPGDTGGKRGSGRPLAIGAIALVAVAGLGWKLFHEAPADAAPLPPAIVQAANPLVKDVTEWDDYVGRFAPSKTVEVRPRVSGAVTQILFRDGDFVQAGQALFVVDPRPYRAALAEAQAEVASAQAALTLARSDYARVAGLKGDEAMAASEVDQLRSRVRAADAQLAAAQARVRQRALDVEFSTVRAPISGRISDRRVDVGNLVSGENGTGASLLTTINAVSPIYFTFDASEALFLKTQREKAEHKDAANVQVRLQDETQYRWNGKLDFTDNGLDPRSGTIRVRAVLDNKDGFLTPGMFGNMRLAEGGTVKAMLVPDDAIQSDQARKVVLTVGKDGTVAAKPVELGPLVDGLRVIRAGLVPSDRVVISNYQAAVAGAKVNTRRGQIAPDMKAAAAAAASGPSSPAAAQATIAH</sequence>
<dbReference type="InterPro" id="IPR058626">
    <property type="entry name" value="MdtA-like_b-barrel"/>
</dbReference>
<accession>A0ABV6SEY1</accession>
<dbReference type="SUPFAM" id="SSF111369">
    <property type="entry name" value="HlyD-like secretion proteins"/>
    <property type="match status" value="1"/>
</dbReference>
<dbReference type="InterPro" id="IPR006143">
    <property type="entry name" value="RND_pump_MFP"/>
</dbReference>
<dbReference type="PANTHER" id="PTHR30158:SF10">
    <property type="entry name" value="CATION EFFLUX PUMP"/>
    <property type="match status" value="1"/>
</dbReference>
<dbReference type="Pfam" id="PF25917">
    <property type="entry name" value="BSH_RND"/>
    <property type="match status" value="1"/>
</dbReference>
<comment type="caution">
    <text evidence="9">The sequence shown here is derived from an EMBL/GenBank/DDBJ whole genome shotgun (WGS) entry which is preliminary data.</text>
</comment>
<feature type="coiled-coil region" evidence="3">
    <location>
        <begin position="128"/>
        <end position="186"/>
    </location>
</feature>
<gene>
    <name evidence="9" type="ORF">ACFFF8_22530</name>
</gene>
<evidence type="ECO:0000259" key="7">
    <source>
        <dbReference type="Pfam" id="PF25944"/>
    </source>
</evidence>
<feature type="region of interest" description="Disordered" evidence="4">
    <location>
        <begin position="1"/>
        <end position="26"/>
    </location>
</feature>
<evidence type="ECO:0000313" key="9">
    <source>
        <dbReference type="EMBL" id="MFC0687369.1"/>
    </source>
</evidence>
<dbReference type="Pfam" id="PF25944">
    <property type="entry name" value="Beta-barrel_RND"/>
    <property type="match status" value="1"/>
</dbReference>
<dbReference type="NCBIfam" id="TIGR01730">
    <property type="entry name" value="RND_mfp"/>
    <property type="match status" value="1"/>
</dbReference>
<evidence type="ECO:0000256" key="3">
    <source>
        <dbReference type="SAM" id="Coils"/>
    </source>
</evidence>
<dbReference type="RefSeq" id="WP_379489436.1">
    <property type="nucleotide sequence ID" value="NZ_JAPCWC010000005.1"/>
</dbReference>
<proteinExistence type="inferred from homology"/>
<reference evidence="9 10" key="1">
    <citation type="submission" date="2024-09" db="EMBL/GenBank/DDBJ databases">
        <authorList>
            <person name="Sun Q."/>
            <person name="Mori K."/>
        </authorList>
    </citation>
    <scope>NUCLEOTIDE SEQUENCE [LARGE SCALE GENOMIC DNA]</scope>
    <source>
        <strain evidence="9 10">CICC 11035S</strain>
    </source>
</reference>
<keyword evidence="10" id="KW-1185">Reference proteome</keyword>
<comment type="subcellular location">
    <subcellularLocation>
        <location evidence="1">Cell envelope</location>
    </subcellularLocation>
</comment>
<evidence type="ECO:0000259" key="8">
    <source>
        <dbReference type="Pfam" id="PF25967"/>
    </source>
</evidence>
<evidence type="ECO:0000256" key="4">
    <source>
        <dbReference type="SAM" id="MobiDB-lite"/>
    </source>
</evidence>
<dbReference type="EMBL" id="JBHLTM010000085">
    <property type="protein sequence ID" value="MFC0687369.1"/>
    <property type="molecule type" value="Genomic_DNA"/>
</dbReference>
<evidence type="ECO:0000259" key="5">
    <source>
        <dbReference type="Pfam" id="PF25876"/>
    </source>
</evidence>
<dbReference type="InterPro" id="IPR058624">
    <property type="entry name" value="MdtA-like_HH"/>
</dbReference>